<evidence type="ECO:0000313" key="4">
    <source>
        <dbReference type="EMBL" id="NVO28341.1"/>
    </source>
</evidence>
<feature type="domain" description="N-acetyltransferase" evidence="3">
    <location>
        <begin position="1"/>
        <end position="162"/>
    </location>
</feature>
<name>A0ABX2PHE4_9RHOB</name>
<proteinExistence type="predicted"/>
<dbReference type="RefSeq" id="WP_176855030.1">
    <property type="nucleotide sequence ID" value="NZ_JABCJD010000006.1"/>
</dbReference>
<dbReference type="Gene3D" id="3.40.630.30">
    <property type="match status" value="1"/>
</dbReference>
<dbReference type="InterPro" id="IPR000182">
    <property type="entry name" value="GNAT_dom"/>
</dbReference>
<evidence type="ECO:0000256" key="2">
    <source>
        <dbReference type="ARBA" id="ARBA00023315"/>
    </source>
</evidence>
<keyword evidence="1" id="KW-0808">Transferase</keyword>
<evidence type="ECO:0000313" key="5">
    <source>
        <dbReference type="Proteomes" id="UP000523601"/>
    </source>
</evidence>
<evidence type="ECO:0000259" key="3">
    <source>
        <dbReference type="PROSITE" id="PS51186"/>
    </source>
</evidence>
<organism evidence="4 5">
    <name type="scientific">Donghicola mangrovi</name>
    <dbReference type="NCBI Taxonomy" id="2729614"/>
    <lineage>
        <taxon>Bacteria</taxon>
        <taxon>Pseudomonadati</taxon>
        <taxon>Pseudomonadota</taxon>
        <taxon>Alphaproteobacteria</taxon>
        <taxon>Rhodobacterales</taxon>
        <taxon>Roseobacteraceae</taxon>
        <taxon>Donghicola</taxon>
    </lineage>
</organism>
<gene>
    <name evidence="4" type="ORF">HJ526_12980</name>
</gene>
<keyword evidence="2" id="KW-0012">Acyltransferase</keyword>
<dbReference type="CDD" id="cd04301">
    <property type="entry name" value="NAT_SF"/>
    <property type="match status" value="1"/>
</dbReference>
<dbReference type="EMBL" id="JABCJD010000006">
    <property type="protein sequence ID" value="NVO28341.1"/>
    <property type="molecule type" value="Genomic_DNA"/>
</dbReference>
<dbReference type="PROSITE" id="PS51186">
    <property type="entry name" value="GNAT"/>
    <property type="match status" value="1"/>
</dbReference>
<comment type="caution">
    <text evidence="4">The sequence shown here is derived from an EMBL/GenBank/DDBJ whole genome shotgun (WGS) entry which is preliminary data.</text>
</comment>
<keyword evidence="5" id="KW-1185">Reference proteome</keyword>
<dbReference type="PANTHER" id="PTHR43877">
    <property type="entry name" value="AMINOALKYLPHOSPHONATE N-ACETYLTRANSFERASE-RELATED-RELATED"/>
    <property type="match status" value="1"/>
</dbReference>
<dbReference type="Pfam" id="PF00583">
    <property type="entry name" value="Acetyltransf_1"/>
    <property type="match status" value="1"/>
</dbReference>
<protein>
    <submittedName>
        <fullName evidence="4">GNAT family N-acetyltransferase</fullName>
    </submittedName>
</protein>
<accession>A0ABX2PHE4</accession>
<reference evidence="4 5" key="1">
    <citation type="submission" date="2020-04" db="EMBL/GenBank/DDBJ databases">
        <title>Donghicola sp., a member of the Rhodobacteraceae family isolated from mangrove forest in Thailand.</title>
        <authorList>
            <person name="Charoenyingcharoen P."/>
            <person name="Yukphan P."/>
        </authorList>
    </citation>
    <scope>NUCLEOTIDE SEQUENCE [LARGE SCALE GENOMIC DNA]</scope>
    <source>
        <strain evidence="4 5">C2-DW-16</strain>
    </source>
</reference>
<dbReference type="Proteomes" id="UP000523601">
    <property type="component" value="Unassembled WGS sequence"/>
</dbReference>
<dbReference type="InterPro" id="IPR016181">
    <property type="entry name" value="Acyl_CoA_acyltransferase"/>
</dbReference>
<dbReference type="SUPFAM" id="SSF55729">
    <property type="entry name" value="Acyl-CoA N-acyltransferases (Nat)"/>
    <property type="match status" value="1"/>
</dbReference>
<evidence type="ECO:0000256" key="1">
    <source>
        <dbReference type="ARBA" id="ARBA00022679"/>
    </source>
</evidence>
<sequence length="165" mass="18594">MIRQLEVAEAQALFDLWLEGLEAFPFAFLRSADEGRALDPSRFEPGLSAGQFWGAFDQGELIGYACLQGFTLARQKHLADFGPFYVRSTVQGRGFGRALCQAMIDHARQKGFLQLELTVWSENHAAIRLYESLGFRRFGCRPRSVIIDGQPCDDLLMALMLDEQT</sequence>
<dbReference type="InterPro" id="IPR050832">
    <property type="entry name" value="Bact_Acetyltransf"/>
</dbReference>